<dbReference type="VEuPathDB" id="FungiDB:PHYBLDRAFT_64629"/>
<dbReference type="RefSeq" id="XP_018291708.1">
    <property type="nucleotide sequence ID" value="XM_018441327.1"/>
</dbReference>
<dbReference type="Proteomes" id="UP000077315">
    <property type="component" value="Unassembled WGS sequence"/>
</dbReference>
<proteinExistence type="predicted"/>
<gene>
    <name evidence="1" type="ORF">PHYBLDRAFT_64629</name>
</gene>
<dbReference type="AlphaFoldDB" id="A0A162NER3"/>
<name>A0A162NER3_PHYB8</name>
<evidence type="ECO:0000313" key="2">
    <source>
        <dbReference type="Proteomes" id="UP000077315"/>
    </source>
</evidence>
<organism evidence="1 2">
    <name type="scientific">Phycomyces blakesleeanus (strain ATCC 8743b / DSM 1359 / FGSC 10004 / NBRC 33097 / NRRL 1555)</name>
    <dbReference type="NCBI Taxonomy" id="763407"/>
    <lineage>
        <taxon>Eukaryota</taxon>
        <taxon>Fungi</taxon>
        <taxon>Fungi incertae sedis</taxon>
        <taxon>Mucoromycota</taxon>
        <taxon>Mucoromycotina</taxon>
        <taxon>Mucoromycetes</taxon>
        <taxon>Mucorales</taxon>
        <taxon>Phycomycetaceae</taxon>
        <taxon>Phycomyces</taxon>
    </lineage>
</organism>
<protein>
    <submittedName>
        <fullName evidence="1">Uncharacterized protein</fullName>
    </submittedName>
</protein>
<evidence type="ECO:0000313" key="1">
    <source>
        <dbReference type="EMBL" id="OAD73668.1"/>
    </source>
</evidence>
<sequence length="215" mass="24014">MEITVFCFGLFVSRSSYSWVIFGYRVKIYNSLIRQLKVRERKTVVLCMPACRFLAVFSDRCQTSDTMAPCLCPKNGNKVKKKHPFFTFTPHNPHSTMQILSIQKRIISKCQRRQSSTTNTASRVSTFTSSMGQCIKGLASVKKAFSCKKVQTTAAPSLISSSSTISNDSYLSDLSDDEHFSKSCPVSEKSMALDSLIFDHPSVTVRISPAAYRSS</sequence>
<keyword evidence="2" id="KW-1185">Reference proteome</keyword>
<reference evidence="2" key="1">
    <citation type="submission" date="2015-06" db="EMBL/GenBank/DDBJ databases">
        <title>Expansion of signal transduction pathways in fungi by whole-genome duplication.</title>
        <authorList>
            <consortium name="DOE Joint Genome Institute"/>
            <person name="Corrochano L.M."/>
            <person name="Kuo A."/>
            <person name="Marcet-Houben M."/>
            <person name="Polaino S."/>
            <person name="Salamov A."/>
            <person name="Villalobos J.M."/>
            <person name="Alvarez M.I."/>
            <person name="Avalos J."/>
            <person name="Benito E.P."/>
            <person name="Benoit I."/>
            <person name="Burger G."/>
            <person name="Camino L.P."/>
            <person name="Canovas D."/>
            <person name="Cerda-Olmedo E."/>
            <person name="Cheng J.-F."/>
            <person name="Dominguez A."/>
            <person name="Elias M."/>
            <person name="Eslava A.P."/>
            <person name="Glaser F."/>
            <person name="Grimwood J."/>
            <person name="Gutierrez G."/>
            <person name="Heitman J."/>
            <person name="Henrissat B."/>
            <person name="Iturriaga E.A."/>
            <person name="Lang B.F."/>
            <person name="Lavin J.L."/>
            <person name="Lee S."/>
            <person name="Li W."/>
            <person name="Lindquist E."/>
            <person name="Lopez-Garcia S."/>
            <person name="Luque E.M."/>
            <person name="Marcos A.T."/>
            <person name="Martin J."/>
            <person name="McCluskey K."/>
            <person name="Medina H.R."/>
            <person name="Miralles-Duran A."/>
            <person name="Miyazaki A."/>
            <person name="Munoz-Torres E."/>
            <person name="Oguiza J.A."/>
            <person name="Ohm R."/>
            <person name="Olmedo M."/>
            <person name="Orejas M."/>
            <person name="Ortiz-Castellanos L."/>
            <person name="Pisabarro A.G."/>
            <person name="Rodriguez-Romero J."/>
            <person name="Ruiz-Herrera J."/>
            <person name="Ruiz-Vazquez R."/>
            <person name="Sanz C."/>
            <person name="Schackwitz W."/>
            <person name="Schmutz J."/>
            <person name="Shahriari M."/>
            <person name="Shelest E."/>
            <person name="Silva-Franco F."/>
            <person name="Soanes D."/>
            <person name="Syed K."/>
            <person name="Tagua V.G."/>
            <person name="Talbot N.J."/>
            <person name="Thon M."/>
            <person name="De vries R.P."/>
            <person name="Wiebenga A."/>
            <person name="Yadav J.S."/>
            <person name="Braun E.L."/>
            <person name="Baker S."/>
            <person name="Garre V."/>
            <person name="Horwitz B."/>
            <person name="Torres-Martinez S."/>
            <person name="Idnurm A."/>
            <person name="Herrera-Estrella A."/>
            <person name="Gabaldon T."/>
            <person name="Grigoriev I.V."/>
        </authorList>
    </citation>
    <scope>NUCLEOTIDE SEQUENCE [LARGE SCALE GENOMIC DNA]</scope>
    <source>
        <strain evidence="2">NRRL 1555(-)</strain>
    </source>
</reference>
<accession>A0A162NER3</accession>
<dbReference type="GeneID" id="29002233"/>
<dbReference type="EMBL" id="KV440980">
    <property type="protein sequence ID" value="OAD73668.1"/>
    <property type="molecule type" value="Genomic_DNA"/>
</dbReference>
<dbReference type="InParanoid" id="A0A162NER3"/>